<reference evidence="2 3" key="1">
    <citation type="journal article" date="2023" name="Int. J. Syst. Evol. Microbiol.">
        <title>Methylocystis iwaonis sp. nov., a type II methane-oxidizing bacterium from surface soil of a rice paddy field in Japan, and emended description of the genus Methylocystis (ex Whittenbury et al. 1970) Bowman et al. 1993.</title>
        <authorList>
            <person name="Kaise H."/>
            <person name="Sawadogo J.B."/>
            <person name="Alam M.S."/>
            <person name="Ueno C."/>
            <person name="Dianou D."/>
            <person name="Shinjo R."/>
            <person name="Asakawa S."/>
        </authorList>
    </citation>
    <scope>NUCLEOTIDE SEQUENCE [LARGE SCALE GENOMIC DNA]</scope>
    <source>
        <strain evidence="2 3">SS37A-Re</strain>
    </source>
</reference>
<proteinExistence type="predicted"/>
<accession>A0ABN6VEB1</accession>
<name>A0ABN6VEB1_9HYPH</name>
<sequence>MKGRKADHPALAEAKGNPGKRRPRKTAAAGGGSGGLRPPPWLKKSREAMKVWNETAPLLIRINALTDLDRNPFARYCRYVVDWLAADAAVQAEGVFFDAIDTNGNATKKRHPAFHAREALEKTLSAIEASFGMRPDKRFEMLRNQAALGGVGFGDLFNRPPPQPDAPETDTPVKPDDIINTAARLNSAPPTRLQ</sequence>
<keyword evidence="3" id="KW-1185">Reference proteome</keyword>
<dbReference type="Pfam" id="PF05119">
    <property type="entry name" value="Terminase_4"/>
    <property type="match status" value="1"/>
</dbReference>
<dbReference type="NCBIfam" id="TIGR01558">
    <property type="entry name" value="sm_term_P27"/>
    <property type="match status" value="1"/>
</dbReference>
<dbReference type="EMBL" id="AP027142">
    <property type="protein sequence ID" value="BDV33936.1"/>
    <property type="molecule type" value="Genomic_DNA"/>
</dbReference>
<evidence type="ECO:0000313" key="2">
    <source>
        <dbReference type="EMBL" id="BDV33936.1"/>
    </source>
</evidence>
<evidence type="ECO:0008006" key="4">
    <source>
        <dbReference type="Google" id="ProtNLM"/>
    </source>
</evidence>
<evidence type="ECO:0000256" key="1">
    <source>
        <dbReference type="SAM" id="MobiDB-lite"/>
    </source>
</evidence>
<dbReference type="InterPro" id="IPR006448">
    <property type="entry name" value="Phage_term_ssu_P27"/>
</dbReference>
<feature type="region of interest" description="Disordered" evidence="1">
    <location>
        <begin position="153"/>
        <end position="194"/>
    </location>
</feature>
<dbReference type="Proteomes" id="UP001317629">
    <property type="component" value="Chromosome"/>
</dbReference>
<feature type="compositionally biased region" description="Basic and acidic residues" evidence="1">
    <location>
        <begin position="1"/>
        <end position="10"/>
    </location>
</feature>
<feature type="region of interest" description="Disordered" evidence="1">
    <location>
        <begin position="1"/>
        <end position="41"/>
    </location>
</feature>
<evidence type="ECO:0000313" key="3">
    <source>
        <dbReference type="Proteomes" id="UP001317629"/>
    </source>
</evidence>
<protein>
    <recommendedName>
        <fullName evidence="4">Phage terminase small subunit P27 family</fullName>
    </recommendedName>
</protein>
<organism evidence="2 3">
    <name type="scientific">Methylocystis iwaonis</name>
    <dbReference type="NCBI Taxonomy" id="2885079"/>
    <lineage>
        <taxon>Bacteria</taxon>
        <taxon>Pseudomonadati</taxon>
        <taxon>Pseudomonadota</taxon>
        <taxon>Alphaproteobacteria</taxon>
        <taxon>Hyphomicrobiales</taxon>
        <taxon>Methylocystaceae</taxon>
        <taxon>Methylocystis</taxon>
    </lineage>
</organism>
<gene>
    <name evidence="2" type="ORF">SS37A_14650</name>
</gene>